<sequence>MPSSSSRGRAATRRSPRPAPRSPLARGARPALDERPLLVPFAAVFGVLVAAEDIYLAYLLWEPEPGWYWYVVLPAVLAAITVLGAAMVWLGRAWGWLVLAAASVLPLLGLVALVVLFGALGGGQAVWWGLLLLAGPVGCLALTLRRPVREWTRPGRATRPPDQGRGTVRAR</sequence>
<accession>A0A1I4FJX0</accession>
<proteinExistence type="predicted"/>
<name>A0A1I4FJX0_9ACTN</name>
<dbReference type="STRING" id="504800.SAMN04488085_107212"/>
<dbReference type="OrthoDB" id="5198798at2"/>
<evidence type="ECO:0000256" key="1">
    <source>
        <dbReference type="SAM" id="MobiDB-lite"/>
    </source>
</evidence>
<dbReference type="EMBL" id="FOSW01000007">
    <property type="protein sequence ID" value="SFL18245.1"/>
    <property type="molecule type" value="Genomic_DNA"/>
</dbReference>
<feature type="transmembrane region" description="Helical" evidence="2">
    <location>
        <begin position="37"/>
        <end position="61"/>
    </location>
</feature>
<evidence type="ECO:0000313" key="4">
    <source>
        <dbReference type="Proteomes" id="UP000199152"/>
    </source>
</evidence>
<dbReference type="InParanoid" id="A0A1I4FJX0"/>
<evidence type="ECO:0000256" key="2">
    <source>
        <dbReference type="SAM" id="Phobius"/>
    </source>
</evidence>
<feature type="region of interest" description="Disordered" evidence="1">
    <location>
        <begin position="1"/>
        <end position="28"/>
    </location>
</feature>
<dbReference type="RefSeq" id="WP_091325312.1">
    <property type="nucleotide sequence ID" value="NZ_FOSW01000007.1"/>
</dbReference>
<dbReference type="AlphaFoldDB" id="A0A1I4FJX0"/>
<organism evidence="3 4">
    <name type="scientific">Geodermatophilus ruber</name>
    <dbReference type="NCBI Taxonomy" id="504800"/>
    <lineage>
        <taxon>Bacteria</taxon>
        <taxon>Bacillati</taxon>
        <taxon>Actinomycetota</taxon>
        <taxon>Actinomycetes</taxon>
        <taxon>Geodermatophilales</taxon>
        <taxon>Geodermatophilaceae</taxon>
        <taxon>Geodermatophilus</taxon>
    </lineage>
</organism>
<reference evidence="3 4" key="1">
    <citation type="submission" date="2016-10" db="EMBL/GenBank/DDBJ databases">
        <authorList>
            <person name="de Groot N.N."/>
        </authorList>
    </citation>
    <scope>NUCLEOTIDE SEQUENCE [LARGE SCALE GENOMIC DNA]</scope>
    <source>
        <strain evidence="3 4">DSM 45317</strain>
    </source>
</reference>
<gene>
    <name evidence="3" type="ORF">SAMN04488085_107212</name>
</gene>
<keyword evidence="4" id="KW-1185">Reference proteome</keyword>
<feature type="transmembrane region" description="Helical" evidence="2">
    <location>
        <begin position="125"/>
        <end position="144"/>
    </location>
</feature>
<keyword evidence="2" id="KW-0812">Transmembrane</keyword>
<dbReference type="Proteomes" id="UP000199152">
    <property type="component" value="Unassembled WGS sequence"/>
</dbReference>
<feature type="transmembrane region" description="Helical" evidence="2">
    <location>
        <begin position="97"/>
        <end position="119"/>
    </location>
</feature>
<keyword evidence="2" id="KW-0472">Membrane</keyword>
<protein>
    <submittedName>
        <fullName evidence="3">Uncharacterized protein</fullName>
    </submittedName>
</protein>
<keyword evidence="2" id="KW-1133">Transmembrane helix</keyword>
<feature type="transmembrane region" description="Helical" evidence="2">
    <location>
        <begin position="67"/>
        <end position="90"/>
    </location>
</feature>
<evidence type="ECO:0000313" key="3">
    <source>
        <dbReference type="EMBL" id="SFL18245.1"/>
    </source>
</evidence>